<sequence length="491" mass="53077">MPRRPDEPDANASSAVALDTALILETTYMETTPLADRGPLPGGPANDAGPGASLHEQHVIAKVSRHLLWFLFILFFFSFLDRINIGFAGLTMMKDLGLSGVQFGLATTLFYIAYIAFGIPSNIVLARIGARKWIGTIMIAWGLASTATMFASSPGTLYLLRILVGVTEAGFLPGILLYMTYWFPSAYRARANAMFMIAMPVTAAIGSALSGYILALDGTLGLKGWQWLFFLEGLPSAILGLVVFAYLRDAPEKASWLSADEKRTLSQMLAAEHKADLVPHTTATEEKSLFSEVVSPTVLKFALAYFCLVNTLAMVAVWTPLIVKSFSADASNRTVGLLAAIPQICTIVAMIWWGRRSDRKQERRWHLMLPMLFSAAGWLCTAYSTHPVLQMLGICLASAGSYTAMSIFWTTPDHALSFRARAVGIAVINATGNIGSALNPLVVGWLKDVTHSFAAGLLYAAALLVIGAVVVAVLPIQSRRPRHAELSSNAS</sequence>
<dbReference type="FunFam" id="1.20.1250.20:FF:000018">
    <property type="entry name" value="MFS transporter permease"/>
    <property type="match status" value="1"/>
</dbReference>
<feature type="transmembrane region" description="Helical" evidence="8">
    <location>
        <begin position="103"/>
        <end position="126"/>
    </location>
</feature>
<dbReference type="FunFam" id="1.20.1250.20:FF:000126">
    <property type="entry name" value="MFS transporter permease"/>
    <property type="match status" value="1"/>
</dbReference>
<name>A0A158F776_9BURK</name>
<dbReference type="PROSITE" id="PS50850">
    <property type="entry name" value="MFS"/>
    <property type="match status" value="1"/>
</dbReference>
<feature type="transmembrane region" description="Helical" evidence="8">
    <location>
        <begin position="158"/>
        <end position="181"/>
    </location>
</feature>
<dbReference type="PANTHER" id="PTHR43791:SF102">
    <property type="entry name" value="4-HYDROXYPHENYLACETATE CATABOLISM PROTEIN"/>
    <property type="match status" value="1"/>
</dbReference>
<dbReference type="EMBL" id="FCON02000002">
    <property type="protein sequence ID" value="SAL15565.1"/>
    <property type="molecule type" value="Genomic_DNA"/>
</dbReference>
<evidence type="ECO:0000256" key="8">
    <source>
        <dbReference type="SAM" id="Phobius"/>
    </source>
</evidence>
<dbReference type="CDD" id="cd17319">
    <property type="entry name" value="MFS_ExuT_GudP_like"/>
    <property type="match status" value="1"/>
</dbReference>
<feature type="transmembrane region" description="Helical" evidence="8">
    <location>
        <begin position="335"/>
        <end position="353"/>
    </location>
</feature>
<gene>
    <name evidence="10" type="ORF">AWB68_00363</name>
</gene>
<dbReference type="InterPro" id="IPR012707">
    <property type="entry name" value="HPA_permease"/>
</dbReference>
<feature type="transmembrane region" description="Helical" evidence="8">
    <location>
        <begin position="193"/>
        <end position="215"/>
    </location>
</feature>
<reference evidence="10" key="1">
    <citation type="submission" date="2016-01" db="EMBL/GenBank/DDBJ databases">
        <authorList>
            <person name="Peeters C."/>
        </authorList>
    </citation>
    <scope>NUCLEOTIDE SEQUENCE [LARGE SCALE GENOMIC DNA]</scope>
    <source>
        <strain evidence="10">LMG 22940</strain>
    </source>
</reference>
<feature type="transmembrane region" description="Helical" evidence="8">
    <location>
        <begin position="422"/>
        <end position="446"/>
    </location>
</feature>
<dbReference type="GO" id="GO:0005886">
    <property type="term" value="C:plasma membrane"/>
    <property type="evidence" value="ECO:0007669"/>
    <property type="project" value="TreeGrafter"/>
</dbReference>
<dbReference type="GO" id="GO:1901241">
    <property type="term" value="F:4-hydroxyphenylacetate transmembrane transporter activity"/>
    <property type="evidence" value="ECO:0007669"/>
    <property type="project" value="InterPro"/>
</dbReference>
<keyword evidence="2" id="KW-0813">Transport</keyword>
<evidence type="ECO:0000256" key="4">
    <source>
        <dbReference type="ARBA" id="ARBA00022989"/>
    </source>
</evidence>
<protein>
    <recommendedName>
        <fullName evidence="7">Putative tartrate transporter</fullName>
    </recommendedName>
</protein>
<feature type="transmembrane region" description="Helical" evidence="8">
    <location>
        <begin position="452"/>
        <end position="474"/>
    </location>
</feature>
<dbReference type="InterPro" id="IPR036259">
    <property type="entry name" value="MFS_trans_sf"/>
</dbReference>
<organism evidence="10 11">
    <name type="scientific">Caballeronia choica</name>
    <dbReference type="NCBI Taxonomy" id="326476"/>
    <lineage>
        <taxon>Bacteria</taxon>
        <taxon>Pseudomonadati</taxon>
        <taxon>Pseudomonadota</taxon>
        <taxon>Betaproteobacteria</taxon>
        <taxon>Burkholderiales</taxon>
        <taxon>Burkholderiaceae</taxon>
        <taxon>Caballeronia</taxon>
    </lineage>
</organism>
<dbReference type="SUPFAM" id="SSF103473">
    <property type="entry name" value="MFS general substrate transporter"/>
    <property type="match status" value="1"/>
</dbReference>
<dbReference type="InterPro" id="IPR020846">
    <property type="entry name" value="MFS_dom"/>
</dbReference>
<keyword evidence="3 8" id="KW-0812">Transmembrane</keyword>
<comment type="caution">
    <text evidence="10">The sequence shown here is derived from an EMBL/GenBank/DDBJ whole genome shotgun (WGS) entry which is preliminary data.</text>
</comment>
<evidence type="ECO:0000256" key="2">
    <source>
        <dbReference type="ARBA" id="ARBA00022448"/>
    </source>
</evidence>
<accession>A0A158F776</accession>
<dbReference type="Pfam" id="PF07690">
    <property type="entry name" value="MFS_1"/>
    <property type="match status" value="1"/>
</dbReference>
<evidence type="ECO:0000313" key="10">
    <source>
        <dbReference type="EMBL" id="SAL15565.1"/>
    </source>
</evidence>
<feature type="domain" description="Major facilitator superfamily (MFS) profile" evidence="9">
    <location>
        <begin position="67"/>
        <end position="479"/>
    </location>
</feature>
<evidence type="ECO:0000313" key="11">
    <source>
        <dbReference type="Proteomes" id="UP000054770"/>
    </source>
</evidence>
<feature type="transmembrane region" description="Helical" evidence="8">
    <location>
        <begin position="365"/>
        <end position="385"/>
    </location>
</feature>
<keyword evidence="4 8" id="KW-1133">Transmembrane helix</keyword>
<dbReference type="GO" id="GO:1900754">
    <property type="term" value="P:4-hydroxyphenylacetate transport"/>
    <property type="evidence" value="ECO:0007669"/>
    <property type="project" value="InterPro"/>
</dbReference>
<proteinExistence type="predicted"/>
<evidence type="ECO:0000256" key="3">
    <source>
        <dbReference type="ARBA" id="ARBA00022692"/>
    </source>
</evidence>
<evidence type="ECO:0000256" key="5">
    <source>
        <dbReference type="ARBA" id="ARBA00023136"/>
    </source>
</evidence>
<evidence type="ECO:0000256" key="7">
    <source>
        <dbReference type="ARBA" id="ARBA00074139"/>
    </source>
</evidence>
<comment type="subcellular location">
    <subcellularLocation>
        <location evidence="1">Membrane</location>
        <topology evidence="1">Multi-pass membrane protein</topology>
    </subcellularLocation>
</comment>
<comment type="function">
    <text evidence="6">Component of the tartrate utilization system and may allow entry of tartrate and tartrate dehydrogenase.</text>
</comment>
<dbReference type="InterPro" id="IPR011701">
    <property type="entry name" value="MFS"/>
</dbReference>
<feature type="transmembrane region" description="Helical" evidence="8">
    <location>
        <begin position="302"/>
        <end position="323"/>
    </location>
</feature>
<dbReference type="PANTHER" id="PTHR43791">
    <property type="entry name" value="PERMEASE-RELATED"/>
    <property type="match status" value="1"/>
</dbReference>
<feature type="transmembrane region" description="Helical" evidence="8">
    <location>
        <begin position="67"/>
        <end position="91"/>
    </location>
</feature>
<feature type="transmembrane region" description="Helical" evidence="8">
    <location>
        <begin position="391"/>
        <end position="410"/>
    </location>
</feature>
<keyword evidence="11" id="KW-1185">Reference proteome</keyword>
<evidence type="ECO:0000256" key="1">
    <source>
        <dbReference type="ARBA" id="ARBA00004141"/>
    </source>
</evidence>
<evidence type="ECO:0000256" key="6">
    <source>
        <dbReference type="ARBA" id="ARBA00058119"/>
    </source>
</evidence>
<dbReference type="Gene3D" id="1.20.1250.20">
    <property type="entry name" value="MFS general substrate transporter like domains"/>
    <property type="match status" value="2"/>
</dbReference>
<dbReference type="AlphaFoldDB" id="A0A158F776"/>
<dbReference type="Proteomes" id="UP000054770">
    <property type="component" value="Unassembled WGS sequence"/>
</dbReference>
<evidence type="ECO:0000259" key="9">
    <source>
        <dbReference type="PROSITE" id="PS50850"/>
    </source>
</evidence>
<keyword evidence="5 8" id="KW-0472">Membrane</keyword>
<dbReference type="NCBIfam" id="TIGR02332">
    <property type="entry name" value="HpaX"/>
    <property type="match status" value="1"/>
</dbReference>
<feature type="transmembrane region" description="Helical" evidence="8">
    <location>
        <begin position="227"/>
        <end position="247"/>
    </location>
</feature>
<feature type="transmembrane region" description="Helical" evidence="8">
    <location>
        <begin position="133"/>
        <end position="152"/>
    </location>
</feature>